<comment type="caution">
    <text evidence="1">The sequence shown here is derived from an EMBL/GenBank/DDBJ whole genome shotgun (WGS) entry which is preliminary data.</text>
</comment>
<accession>A0AC61QYS9</accession>
<proteinExistence type="predicted"/>
<sequence>MRTKKFTFLFCTLCFLFAAFTLPAAAKSKNIPKKLFLSRKEILLYVGESKNLWVEKVRPAKASQKVTWKSKTPKIAFVSKNGKVTAKKAGKTVITAAAKKNPKVKALVKVTIKKRPKKQEKDCAFQANFFSDSIRLPSQAGWRYGEPIIIRSKEDFDELFINYHLDKDFENYKNMDFKKNSLIVLDTKIGSGEVLSCSTKLDASGKLQCLLKVRLHSYGSPPDGTYYLTYIPDYKIALKISRKDEAMIDYFQINLF</sequence>
<evidence type="ECO:0000313" key="1">
    <source>
        <dbReference type="EMBL" id="TGX98214.1"/>
    </source>
</evidence>
<gene>
    <name evidence="1" type="ORF">E5357_09625</name>
</gene>
<evidence type="ECO:0000313" key="2">
    <source>
        <dbReference type="Proteomes" id="UP000307720"/>
    </source>
</evidence>
<keyword evidence="2" id="KW-1185">Reference proteome</keyword>
<reference evidence="1" key="1">
    <citation type="submission" date="2019-04" db="EMBL/GenBank/DDBJ databases">
        <title>Microbes associate with the intestines of laboratory mice.</title>
        <authorList>
            <person name="Navarre W."/>
            <person name="Wong E."/>
            <person name="Huang K."/>
            <person name="Tropini C."/>
            <person name="Ng K."/>
            <person name="Yu B."/>
        </authorList>
    </citation>
    <scope>NUCLEOTIDE SEQUENCE</scope>
    <source>
        <strain evidence="1">NM72_1-8</strain>
    </source>
</reference>
<protein>
    <submittedName>
        <fullName evidence="1">Ig-like domain-containing protein</fullName>
    </submittedName>
</protein>
<organism evidence="1 2">
    <name type="scientific">Hominisplanchenecus murintestinalis</name>
    <dbReference type="NCBI Taxonomy" id="2941517"/>
    <lineage>
        <taxon>Bacteria</taxon>
        <taxon>Bacillati</taxon>
        <taxon>Bacillota</taxon>
        <taxon>Clostridia</taxon>
        <taxon>Lachnospirales</taxon>
        <taxon>Lachnospiraceae</taxon>
        <taxon>Hominisplanchenecus</taxon>
    </lineage>
</organism>
<dbReference type="Proteomes" id="UP000307720">
    <property type="component" value="Unassembled WGS sequence"/>
</dbReference>
<dbReference type="EMBL" id="SRZB01000020">
    <property type="protein sequence ID" value="TGX98214.1"/>
    <property type="molecule type" value="Genomic_DNA"/>
</dbReference>
<name>A0AC61QYS9_9FIRM</name>